<keyword evidence="5" id="KW-1185">Reference proteome</keyword>
<dbReference type="GO" id="GO:0016747">
    <property type="term" value="F:acyltransferase activity, transferring groups other than amino-acyl groups"/>
    <property type="evidence" value="ECO:0007669"/>
    <property type="project" value="InterPro"/>
</dbReference>
<proteinExistence type="predicted"/>
<evidence type="ECO:0000259" key="3">
    <source>
        <dbReference type="PROSITE" id="PS51186"/>
    </source>
</evidence>
<dbReference type="Pfam" id="PF00583">
    <property type="entry name" value="Acetyltransf_1"/>
    <property type="match status" value="1"/>
</dbReference>
<dbReference type="OrthoDB" id="9789603at2"/>
<keyword evidence="2" id="KW-0012">Acyltransferase</keyword>
<dbReference type="InterPro" id="IPR000182">
    <property type="entry name" value="GNAT_dom"/>
</dbReference>
<protein>
    <recommendedName>
        <fullName evidence="3">N-acetyltransferase domain-containing protein</fullName>
    </recommendedName>
</protein>
<dbReference type="PROSITE" id="PS51186">
    <property type="entry name" value="GNAT"/>
    <property type="match status" value="1"/>
</dbReference>
<comment type="caution">
    <text evidence="4">The sequence shown here is derived from an EMBL/GenBank/DDBJ whole genome shotgun (WGS) entry which is preliminary data.</text>
</comment>
<dbReference type="InterPro" id="IPR016181">
    <property type="entry name" value="Acyl_CoA_acyltransferase"/>
</dbReference>
<name>A0A231V1L7_9HYPH</name>
<dbReference type="CDD" id="cd04301">
    <property type="entry name" value="NAT_SF"/>
    <property type="match status" value="1"/>
</dbReference>
<feature type="domain" description="N-acetyltransferase" evidence="3">
    <location>
        <begin position="13"/>
        <end position="161"/>
    </location>
</feature>
<evidence type="ECO:0000313" key="4">
    <source>
        <dbReference type="EMBL" id="OXT02089.1"/>
    </source>
</evidence>
<dbReference type="SUPFAM" id="SSF55729">
    <property type="entry name" value="Acyl-CoA N-acyltransferases (Nat)"/>
    <property type="match status" value="1"/>
</dbReference>
<dbReference type="Proteomes" id="UP000215405">
    <property type="component" value="Unassembled WGS sequence"/>
</dbReference>
<evidence type="ECO:0000256" key="2">
    <source>
        <dbReference type="ARBA" id="ARBA00023315"/>
    </source>
</evidence>
<dbReference type="PANTHER" id="PTHR43877:SF2">
    <property type="entry name" value="AMINOALKYLPHOSPHONATE N-ACETYLTRANSFERASE-RELATED"/>
    <property type="match status" value="1"/>
</dbReference>
<organism evidence="4 5">
    <name type="scientific">Notoacmeibacter marinus</name>
    <dbReference type="NCBI Taxonomy" id="1876515"/>
    <lineage>
        <taxon>Bacteria</taxon>
        <taxon>Pseudomonadati</taxon>
        <taxon>Pseudomonadota</taxon>
        <taxon>Alphaproteobacteria</taxon>
        <taxon>Hyphomicrobiales</taxon>
        <taxon>Notoacmeibacteraceae</taxon>
        <taxon>Notoacmeibacter</taxon>
    </lineage>
</organism>
<dbReference type="PANTHER" id="PTHR43877">
    <property type="entry name" value="AMINOALKYLPHOSPHONATE N-ACETYLTRANSFERASE-RELATED-RELATED"/>
    <property type="match status" value="1"/>
</dbReference>
<dbReference type="InterPro" id="IPR050832">
    <property type="entry name" value="Bact_Acetyltransf"/>
</dbReference>
<gene>
    <name evidence="4" type="ORF">B7H23_03940</name>
</gene>
<dbReference type="RefSeq" id="WP_094076049.1">
    <property type="nucleotide sequence ID" value="NZ_KZ851842.1"/>
</dbReference>
<dbReference type="Gene3D" id="3.40.630.30">
    <property type="match status" value="1"/>
</dbReference>
<keyword evidence="1" id="KW-0808">Transferase</keyword>
<dbReference type="AlphaFoldDB" id="A0A231V1L7"/>
<sequence length="162" mass="17607">MSLAQTLPLEDALQCRQAGADDAAALLRLIGQPDYNGEAMDEAGARRVLDAMAAYPFYRAYLFEDALGVAGMVCLIVMDNLGHRGAPVALVENVIVAEDRQGQGLGRAMIAEMATLAERQGAYKLILATSMKREGAHGFYERLGFERYGYSYGLPLQLEDEA</sequence>
<accession>A0A231V1L7</accession>
<evidence type="ECO:0000256" key="1">
    <source>
        <dbReference type="ARBA" id="ARBA00022679"/>
    </source>
</evidence>
<evidence type="ECO:0000313" key="5">
    <source>
        <dbReference type="Proteomes" id="UP000215405"/>
    </source>
</evidence>
<reference evidence="5" key="1">
    <citation type="journal article" date="2017" name="Int. J. Syst. Evol. Microbiol.">
        <title>Notoacmeibacter marinus gen. nov., sp. nov., isolated from the gut of a limpet and proposal of Notoacmeibacteraceae fam. nov. in the order Rhizobiales of the class Alphaproteobacteria.</title>
        <authorList>
            <person name="Huang Z."/>
            <person name="Guo F."/>
            <person name="Lai Q."/>
        </authorList>
    </citation>
    <scope>NUCLEOTIDE SEQUENCE [LARGE SCALE GENOMIC DNA]</scope>
    <source>
        <strain evidence="5">XMTR2A4</strain>
    </source>
</reference>
<dbReference type="EMBL" id="NBYO01000001">
    <property type="protein sequence ID" value="OXT02089.1"/>
    <property type="molecule type" value="Genomic_DNA"/>
</dbReference>